<sequence>NLPPGPVFRLPIVGHLPFLGSNPGRTLLQWSKIYGPTVYVRFGSFGAMVLHDRQQIRRAFNVNAFMGRPNIKIYDTISANRRGIALSDGPKSTEQRKFMQRILRDFGYGKHSMETRILDHIPTLLKLQQLAVNVSRTLKMSTVAEKLSVFLEFIPSWFPEMSGFKEKLRGMAEVQKYLDTLIDEHQRTRSTDNPRDIIDAYLDEIEKTTDPNSSFFASYKCITPTLQEIFMAGVETTTTTLDGLFLQIVASNQLDIRAVEKLAGHQWHIVYTHNAEYPGKVLFENNRSGNME</sequence>
<dbReference type="PANTHER" id="PTHR24300">
    <property type="entry name" value="CYTOCHROME P450 508A4-RELATED"/>
    <property type="match status" value="1"/>
</dbReference>
<dbReference type="InterPro" id="IPR001128">
    <property type="entry name" value="Cyt_P450"/>
</dbReference>
<accession>A0A8J2LVV7</accession>
<reference evidence="4" key="1">
    <citation type="submission" date="2021-06" db="EMBL/GenBank/DDBJ databases">
        <authorList>
            <person name="Hodson N. C."/>
            <person name="Mongue J. A."/>
            <person name="Jaron S. K."/>
        </authorList>
    </citation>
    <scope>NUCLEOTIDE SEQUENCE</scope>
</reference>
<keyword evidence="3" id="KW-0408">Iron</keyword>
<organism evidence="4 5">
    <name type="scientific">Allacma fusca</name>
    <dbReference type="NCBI Taxonomy" id="39272"/>
    <lineage>
        <taxon>Eukaryota</taxon>
        <taxon>Metazoa</taxon>
        <taxon>Ecdysozoa</taxon>
        <taxon>Arthropoda</taxon>
        <taxon>Hexapoda</taxon>
        <taxon>Collembola</taxon>
        <taxon>Symphypleona</taxon>
        <taxon>Sminthuridae</taxon>
        <taxon>Allacma</taxon>
    </lineage>
</organism>
<dbReference type="GO" id="GO:0006082">
    <property type="term" value="P:organic acid metabolic process"/>
    <property type="evidence" value="ECO:0007669"/>
    <property type="project" value="TreeGrafter"/>
</dbReference>
<evidence type="ECO:0000313" key="5">
    <source>
        <dbReference type="Proteomes" id="UP000708208"/>
    </source>
</evidence>
<dbReference type="PANTHER" id="PTHR24300:SF403">
    <property type="entry name" value="CYTOCHROME P450 306A1"/>
    <property type="match status" value="1"/>
</dbReference>
<evidence type="ECO:0000313" key="4">
    <source>
        <dbReference type="EMBL" id="CAG7829595.1"/>
    </source>
</evidence>
<name>A0A8J2LVV7_9HEXA</name>
<proteinExistence type="inferred from homology"/>
<dbReference type="GO" id="GO:0020037">
    <property type="term" value="F:heme binding"/>
    <property type="evidence" value="ECO:0007669"/>
    <property type="project" value="InterPro"/>
</dbReference>
<dbReference type="GO" id="GO:0016712">
    <property type="term" value="F:oxidoreductase activity, acting on paired donors, with incorporation or reduction of molecular oxygen, reduced flavin or flavoprotein as one donor, and incorporation of one atom of oxygen"/>
    <property type="evidence" value="ECO:0007669"/>
    <property type="project" value="TreeGrafter"/>
</dbReference>
<dbReference type="GO" id="GO:0008395">
    <property type="term" value="F:steroid hydroxylase activity"/>
    <property type="evidence" value="ECO:0007669"/>
    <property type="project" value="TreeGrafter"/>
</dbReference>
<protein>
    <recommendedName>
        <fullName evidence="6">Cytochrome P450</fullName>
    </recommendedName>
</protein>
<dbReference type="OrthoDB" id="1055148at2759"/>
<keyword evidence="2" id="KW-0479">Metal-binding</keyword>
<keyword evidence="5" id="KW-1185">Reference proteome</keyword>
<dbReference type="EMBL" id="CAJVCH010552183">
    <property type="protein sequence ID" value="CAG7829595.1"/>
    <property type="molecule type" value="Genomic_DNA"/>
</dbReference>
<dbReference type="GO" id="GO:0006805">
    <property type="term" value="P:xenobiotic metabolic process"/>
    <property type="evidence" value="ECO:0007669"/>
    <property type="project" value="TreeGrafter"/>
</dbReference>
<dbReference type="GO" id="GO:0005506">
    <property type="term" value="F:iron ion binding"/>
    <property type="evidence" value="ECO:0007669"/>
    <property type="project" value="InterPro"/>
</dbReference>
<evidence type="ECO:0000256" key="1">
    <source>
        <dbReference type="ARBA" id="ARBA00010617"/>
    </source>
</evidence>
<dbReference type="Pfam" id="PF00067">
    <property type="entry name" value="p450"/>
    <property type="match status" value="2"/>
</dbReference>
<dbReference type="GO" id="GO:0005737">
    <property type="term" value="C:cytoplasm"/>
    <property type="evidence" value="ECO:0007669"/>
    <property type="project" value="TreeGrafter"/>
</dbReference>
<evidence type="ECO:0000256" key="2">
    <source>
        <dbReference type="ARBA" id="ARBA00022723"/>
    </source>
</evidence>
<evidence type="ECO:0008006" key="6">
    <source>
        <dbReference type="Google" id="ProtNLM"/>
    </source>
</evidence>
<comment type="caution">
    <text evidence="4">The sequence shown here is derived from an EMBL/GenBank/DDBJ whole genome shotgun (WGS) entry which is preliminary data.</text>
</comment>
<comment type="similarity">
    <text evidence="1">Belongs to the cytochrome P450 family.</text>
</comment>
<feature type="non-terminal residue" evidence="4">
    <location>
        <position position="292"/>
    </location>
</feature>
<dbReference type="AlphaFoldDB" id="A0A8J2LVV7"/>
<dbReference type="Proteomes" id="UP000708208">
    <property type="component" value="Unassembled WGS sequence"/>
</dbReference>
<gene>
    <name evidence="4" type="ORF">AFUS01_LOCUS39454</name>
</gene>
<dbReference type="InterPro" id="IPR050182">
    <property type="entry name" value="Cytochrome_P450_fam2"/>
</dbReference>
<evidence type="ECO:0000256" key="3">
    <source>
        <dbReference type="ARBA" id="ARBA00023004"/>
    </source>
</evidence>